<protein>
    <submittedName>
        <fullName evidence="12">ABC transporter ATP-binding protein</fullName>
    </submittedName>
</protein>
<dbReference type="GO" id="GO:0005886">
    <property type="term" value="C:plasma membrane"/>
    <property type="evidence" value="ECO:0007669"/>
    <property type="project" value="UniProtKB-SubCell"/>
</dbReference>
<evidence type="ECO:0000256" key="2">
    <source>
        <dbReference type="ARBA" id="ARBA00022448"/>
    </source>
</evidence>
<feature type="domain" description="ABC transmembrane type-1" evidence="11">
    <location>
        <begin position="16"/>
        <end position="298"/>
    </location>
</feature>
<dbReference type="AlphaFoldDB" id="A0A3E3DY26"/>
<sequence length="581" mass="65218">MKRLYHYLRAYPLITILAPLFKMLEATFELFVPLVVAQMIDVGIAQKDVIFLWKMTALLILLGIIGFAFSLTAQYFAAKSAVSLGQSMRKDLFAHINTFSFQEIDRIGTSTLINRMTNDINLVQNGLNMFLRLFLRSPFVVLGAMVMAFSVNVKAALIFAVVIPALMIVVFAILLITMPLYKKVQQTLDRVLLKTRENLTGIRVVRAFAREDKEKQQFHQETDTLYQKQIFVGKISALLNPLTYMIVNLGVIAILYFGGLQVNAGELTQGEVIALINYMFQILTELVKLANLIILLSRAFASLGRVNAIFEVPSFLEEGNKRQWDLNLSKDVPAISFDHVSFQYAKSGKEVLQDISFQVQQGETIGIIGATGSGKSTLAQLLCRFYDHTKGKIYLFGKEIETLSPFSLREHIGYVEQKATLFSGTLRKNMQLKKKDATDEEIWKALDIAQAREFVEEKKEGLNLEILQKGSNLSGGQRQRLSIARALVGNPKILILDDSASALDFATDAKLRHAIRTHTKNQTVLIISQRVSAIYDADHILVMEDGRLAGYGRHEDLMRDNLIYQEICASQSFGKEVASNA</sequence>
<dbReference type="PROSITE" id="PS00211">
    <property type="entry name" value="ABC_TRANSPORTER_1"/>
    <property type="match status" value="1"/>
</dbReference>
<dbReference type="FunFam" id="3.40.50.300:FF:000221">
    <property type="entry name" value="Multidrug ABC transporter ATP-binding protein"/>
    <property type="match status" value="1"/>
</dbReference>
<keyword evidence="8 9" id="KW-0472">Membrane</keyword>
<feature type="domain" description="ABC transporter" evidence="10">
    <location>
        <begin position="335"/>
        <end position="570"/>
    </location>
</feature>
<evidence type="ECO:0000313" key="13">
    <source>
        <dbReference type="Proteomes" id="UP000260721"/>
    </source>
</evidence>
<accession>A0A3E3DY26</accession>
<evidence type="ECO:0000256" key="6">
    <source>
        <dbReference type="ARBA" id="ARBA00022840"/>
    </source>
</evidence>
<organism evidence="12 13">
    <name type="scientific">Faecalicoccus pleomorphus</name>
    <dbReference type="NCBI Taxonomy" id="1323"/>
    <lineage>
        <taxon>Bacteria</taxon>
        <taxon>Bacillati</taxon>
        <taxon>Bacillota</taxon>
        <taxon>Erysipelotrichia</taxon>
        <taxon>Erysipelotrichales</taxon>
        <taxon>Erysipelotrichaceae</taxon>
        <taxon>Faecalicoccus</taxon>
    </lineage>
</organism>
<dbReference type="PANTHER" id="PTHR43394">
    <property type="entry name" value="ATP-DEPENDENT PERMEASE MDL1, MITOCHONDRIAL"/>
    <property type="match status" value="1"/>
</dbReference>
<dbReference type="GO" id="GO:0005524">
    <property type="term" value="F:ATP binding"/>
    <property type="evidence" value="ECO:0007669"/>
    <property type="project" value="UniProtKB-KW"/>
</dbReference>
<evidence type="ECO:0000256" key="3">
    <source>
        <dbReference type="ARBA" id="ARBA00022475"/>
    </source>
</evidence>
<dbReference type="InterPro" id="IPR011527">
    <property type="entry name" value="ABC1_TM_dom"/>
</dbReference>
<evidence type="ECO:0000256" key="5">
    <source>
        <dbReference type="ARBA" id="ARBA00022741"/>
    </source>
</evidence>
<evidence type="ECO:0000256" key="4">
    <source>
        <dbReference type="ARBA" id="ARBA00022692"/>
    </source>
</evidence>
<keyword evidence="3" id="KW-1003">Cell membrane</keyword>
<feature type="transmembrane region" description="Helical" evidence="9">
    <location>
        <begin position="133"/>
        <end position="151"/>
    </location>
</feature>
<dbReference type="InterPro" id="IPR003593">
    <property type="entry name" value="AAA+_ATPase"/>
</dbReference>
<gene>
    <name evidence="12" type="ORF">DXC78_10535</name>
</gene>
<keyword evidence="7 9" id="KW-1133">Transmembrane helix</keyword>
<dbReference type="InterPro" id="IPR036640">
    <property type="entry name" value="ABC1_TM_sf"/>
</dbReference>
<keyword evidence="6 12" id="KW-0067">ATP-binding</keyword>
<evidence type="ECO:0000256" key="8">
    <source>
        <dbReference type="ARBA" id="ARBA00023136"/>
    </source>
</evidence>
<feature type="transmembrane region" description="Helical" evidence="9">
    <location>
        <begin position="12"/>
        <end position="36"/>
    </location>
</feature>
<dbReference type="SUPFAM" id="SSF52540">
    <property type="entry name" value="P-loop containing nucleoside triphosphate hydrolases"/>
    <property type="match status" value="1"/>
</dbReference>
<dbReference type="InterPro" id="IPR027417">
    <property type="entry name" value="P-loop_NTPase"/>
</dbReference>
<evidence type="ECO:0000256" key="9">
    <source>
        <dbReference type="SAM" id="Phobius"/>
    </source>
</evidence>
<dbReference type="Pfam" id="PF00664">
    <property type="entry name" value="ABC_membrane"/>
    <property type="match status" value="1"/>
</dbReference>
<evidence type="ECO:0000259" key="11">
    <source>
        <dbReference type="PROSITE" id="PS50929"/>
    </source>
</evidence>
<feature type="transmembrane region" description="Helical" evidence="9">
    <location>
        <begin position="157"/>
        <end position="181"/>
    </location>
</feature>
<reference evidence="12 13" key="1">
    <citation type="submission" date="2018-08" db="EMBL/GenBank/DDBJ databases">
        <title>A genome reference for cultivated species of the human gut microbiota.</title>
        <authorList>
            <person name="Zou Y."/>
            <person name="Xue W."/>
            <person name="Luo G."/>
        </authorList>
    </citation>
    <scope>NUCLEOTIDE SEQUENCE [LARGE SCALE GENOMIC DNA]</scope>
    <source>
        <strain evidence="12 13">TF08-11</strain>
    </source>
</reference>
<dbReference type="Gene3D" id="1.20.1560.10">
    <property type="entry name" value="ABC transporter type 1, transmembrane domain"/>
    <property type="match status" value="1"/>
</dbReference>
<dbReference type="GO" id="GO:0016887">
    <property type="term" value="F:ATP hydrolysis activity"/>
    <property type="evidence" value="ECO:0007669"/>
    <property type="project" value="InterPro"/>
</dbReference>
<dbReference type="InterPro" id="IPR017871">
    <property type="entry name" value="ABC_transporter-like_CS"/>
</dbReference>
<feature type="transmembrane region" description="Helical" evidence="9">
    <location>
        <begin position="237"/>
        <end position="258"/>
    </location>
</feature>
<feature type="transmembrane region" description="Helical" evidence="9">
    <location>
        <begin position="56"/>
        <end position="78"/>
    </location>
</feature>
<dbReference type="EMBL" id="QUSK01000026">
    <property type="protein sequence ID" value="RGD73986.1"/>
    <property type="molecule type" value="Genomic_DNA"/>
</dbReference>
<dbReference type="PROSITE" id="PS50893">
    <property type="entry name" value="ABC_TRANSPORTER_2"/>
    <property type="match status" value="1"/>
</dbReference>
<dbReference type="Pfam" id="PF00005">
    <property type="entry name" value="ABC_tran"/>
    <property type="match status" value="1"/>
</dbReference>
<keyword evidence="2" id="KW-0813">Transport</keyword>
<dbReference type="GO" id="GO:0015421">
    <property type="term" value="F:ABC-type oligopeptide transporter activity"/>
    <property type="evidence" value="ECO:0007669"/>
    <property type="project" value="TreeGrafter"/>
</dbReference>
<comment type="caution">
    <text evidence="12">The sequence shown here is derived from an EMBL/GenBank/DDBJ whole genome shotgun (WGS) entry which is preliminary data.</text>
</comment>
<dbReference type="RefSeq" id="WP_117446982.1">
    <property type="nucleotide sequence ID" value="NZ_CALCIP010000045.1"/>
</dbReference>
<dbReference type="SUPFAM" id="SSF90123">
    <property type="entry name" value="ABC transporter transmembrane region"/>
    <property type="match status" value="1"/>
</dbReference>
<dbReference type="PANTHER" id="PTHR43394:SF1">
    <property type="entry name" value="ATP-BINDING CASSETTE SUB-FAMILY B MEMBER 10, MITOCHONDRIAL"/>
    <property type="match status" value="1"/>
</dbReference>
<feature type="transmembrane region" description="Helical" evidence="9">
    <location>
        <begin position="278"/>
        <end position="296"/>
    </location>
</feature>
<keyword evidence="5" id="KW-0547">Nucleotide-binding</keyword>
<evidence type="ECO:0000256" key="7">
    <source>
        <dbReference type="ARBA" id="ARBA00022989"/>
    </source>
</evidence>
<dbReference type="CDD" id="cd18548">
    <property type="entry name" value="ABC_6TM_Tm287_like"/>
    <property type="match status" value="1"/>
</dbReference>
<evidence type="ECO:0000313" key="12">
    <source>
        <dbReference type="EMBL" id="RGD73986.1"/>
    </source>
</evidence>
<name>A0A3E3DY26_9FIRM</name>
<dbReference type="PROSITE" id="PS50929">
    <property type="entry name" value="ABC_TM1F"/>
    <property type="match status" value="1"/>
</dbReference>
<evidence type="ECO:0000256" key="1">
    <source>
        <dbReference type="ARBA" id="ARBA00004651"/>
    </source>
</evidence>
<dbReference type="Gene3D" id="3.40.50.300">
    <property type="entry name" value="P-loop containing nucleotide triphosphate hydrolases"/>
    <property type="match status" value="1"/>
</dbReference>
<dbReference type="STRING" id="1123313.GCA_000420345_00488"/>
<proteinExistence type="predicted"/>
<dbReference type="InterPro" id="IPR039421">
    <property type="entry name" value="Type_1_exporter"/>
</dbReference>
<dbReference type="InterPro" id="IPR003439">
    <property type="entry name" value="ABC_transporter-like_ATP-bd"/>
</dbReference>
<evidence type="ECO:0000259" key="10">
    <source>
        <dbReference type="PROSITE" id="PS50893"/>
    </source>
</evidence>
<keyword evidence="4 9" id="KW-0812">Transmembrane</keyword>
<dbReference type="SMART" id="SM00382">
    <property type="entry name" value="AAA"/>
    <property type="match status" value="1"/>
</dbReference>
<dbReference type="Proteomes" id="UP000260721">
    <property type="component" value="Unassembled WGS sequence"/>
</dbReference>
<comment type="subcellular location">
    <subcellularLocation>
        <location evidence="1">Cell membrane</location>
        <topology evidence="1">Multi-pass membrane protein</topology>
    </subcellularLocation>
</comment>